<keyword evidence="2" id="KW-1185">Reference proteome</keyword>
<dbReference type="Proteomes" id="UP000557204">
    <property type="component" value="Unassembled WGS sequence"/>
</dbReference>
<comment type="caution">
    <text evidence="1">The sequence shown here is derived from an EMBL/GenBank/DDBJ whole genome shotgun (WGS) entry which is preliminary data.</text>
</comment>
<proteinExistence type="predicted"/>
<dbReference type="AlphaFoldDB" id="A0A849JV04"/>
<evidence type="ECO:0000313" key="1">
    <source>
        <dbReference type="EMBL" id="NNU27142.1"/>
    </source>
</evidence>
<name>A0A849JV04_9MICO</name>
<protein>
    <submittedName>
        <fullName evidence="1">Uncharacterized protein</fullName>
    </submittedName>
</protein>
<gene>
    <name evidence="1" type="ORF">HLI28_06245</name>
</gene>
<dbReference type="EMBL" id="JABFAJ010000011">
    <property type="protein sequence ID" value="NNU27142.1"/>
    <property type="molecule type" value="Genomic_DNA"/>
</dbReference>
<evidence type="ECO:0000313" key="2">
    <source>
        <dbReference type="Proteomes" id="UP000557204"/>
    </source>
</evidence>
<accession>A0A849JV04</accession>
<organism evidence="1 2">
    <name type="scientific">Isoptericola sediminis</name>
    <dbReference type="NCBI Taxonomy" id="2733572"/>
    <lineage>
        <taxon>Bacteria</taxon>
        <taxon>Bacillati</taxon>
        <taxon>Actinomycetota</taxon>
        <taxon>Actinomycetes</taxon>
        <taxon>Micrococcales</taxon>
        <taxon>Promicromonosporaceae</taxon>
        <taxon>Isoptericola</taxon>
    </lineage>
</organism>
<sequence>MVLGGQDGGVTTSEPGTRTDVLIGRLARAELLAAMDVAGVRLNVHARRLLDDIDLDEAAGRRLTLLEVSVAELGLGGGASLSEVFAAATRRGLGLCPAATAPYLRLAWTGQAASTDLVLSRGRAPDGAVTVASAPLTDDDEYPKGFYLRVVDGISWLRGYRCDDEHLWSPTDRFLFAQDGPSHAGCGTT</sequence>
<reference evidence="1 2" key="1">
    <citation type="submission" date="2020-05" db="EMBL/GenBank/DDBJ databases">
        <title>Genome sequence of Isoptericola sp. JC619 isolated from Chilika lagoon, India.</title>
        <authorList>
            <person name="Kumar D."/>
            <person name="Appam K."/>
            <person name="Gandham S."/>
            <person name="Uppada J."/>
            <person name="Sasikala C."/>
            <person name="Venkata Ramana C."/>
        </authorList>
    </citation>
    <scope>NUCLEOTIDE SEQUENCE [LARGE SCALE GENOMIC DNA]</scope>
    <source>
        <strain evidence="1 2">JC619</strain>
    </source>
</reference>